<dbReference type="EMBL" id="JXJN01027682">
    <property type="status" value="NOT_ANNOTATED_CDS"/>
    <property type="molecule type" value="Genomic_DNA"/>
</dbReference>
<dbReference type="STRING" id="67801.A0A1B0C765"/>
<name>A0A1B0C765_9MUSC</name>
<proteinExistence type="predicted"/>
<reference evidence="2" key="1">
    <citation type="submission" date="2015-01" db="EMBL/GenBank/DDBJ databases">
        <authorList>
            <person name="Aksoy S."/>
            <person name="Warren W."/>
            <person name="Wilson R.K."/>
        </authorList>
    </citation>
    <scope>NUCLEOTIDE SEQUENCE [LARGE SCALE GENOMIC DNA]</scope>
    <source>
        <strain evidence="2">IAEA</strain>
    </source>
</reference>
<reference evidence="1" key="2">
    <citation type="submission" date="2020-05" db="UniProtKB">
        <authorList>
            <consortium name="EnsemblMetazoa"/>
        </authorList>
    </citation>
    <scope>IDENTIFICATION</scope>
    <source>
        <strain evidence="1">IAEA</strain>
    </source>
</reference>
<evidence type="ECO:0000313" key="1">
    <source>
        <dbReference type="EnsemblMetazoa" id="GPPI051036-PA"/>
    </source>
</evidence>
<organism evidence="1 2">
    <name type="scientific">Glossina palpalis gambiensis</name>
    <dbReference type="NCBI Taxonomy" id="67801"/>
    <lineage>
        <taxon>Eukaryota</taxon>
        <taxon>Metazoa</taxon>
        <taxon>Ecdysozoa</taxon>
        <taxon>Arthropoda</taxon>
        <taxon>Hexapoda</taxon>
        <taxon>Insecta</taxon>
        <taxon>Pterygota</taxon>
        <taxon>Neoptera</taxon>
        <taxon>Endopterygota</taxon>
        <taxon>Diptera</taxon>
        <taxon>Brachycera</taxon>
        <taxon>Muscomorpha</taxon>
        <taxon>Hippoboscoidea</taxon>
        <taxon>Glossinidae</taxon>
        <taxon>Glossina</taxon>
    </lineage>
</organism>
<dbReference type="VEuPathDB" id="VectorBase:GPPI051036"/>
<keyword evidence="2" id="KW-1185">Reference proteome</keyword>
<dbReference type="AlphaFoldDB" id="A0A1B0C765"/>
<protein>
    <recommendedName>
        <fullName evidence="3">MULE transposase domain-containing protein</fullName>
    </recommendedName>
</protein>
<dbReference type="EnsemblMetazoa" id="GPPI051036-RA">
    <property type="protein sequence ID" value="GPPI051036-PA"/>
    <property type="gene ID" value="GPPI051036"/>
</dbReference>
<sequence length="335" mass="39407">MNTNVVKGFPQRDGAFSLTPFEKYHIDEHFLNKADFFTNPQFVKFAEDLIMHPRDIYKTSHIRENTHQYVKKATAGNFDSLPSAAVARKIRSQVKRSQDRHPDAFCDLYKMQQDENWKTFMQRISSRLEIYRYSENQLNLLFKNKGLLLKMSKKTLFFDATGSVVEKINKESKRICLYSLILHTRAEEKNVGVLMPIAEAFLCNNYCDDILRFLLSLKKFCQQQRMRWPICQRIVTDWSKAIIIAVTSAFNGMKSISTYLHKCRKLLKQPRGNLEFLVVQLCYSHIIRIAQKDIANFFKNQEVIDFYTKQIVWAIQISVLAEFYSWLKGFFTILT</sequence>
<evidence type="ECO:0008006" key="3">
    <source>
        <dbReference type="Google" id="ProtNLM"/>
    </source>
</evidence>
<evidence type="ECO:0000313" key="2">
    <source>
        <dbReference type="Proteomes" id="UP000092460"/>
    </source>
</evidence>
<accession>A0A1B0C765</accession>
<dbReference type="Proteomes" id="UP000092460">
    <property type="component" value="Unassembled WGS sequence"/>
</dbReference>